<dbReference type="Proteomes" id="UP000318055">
    <property type="component" value="Chromosome"/>
</dbReference>
<dbReference type="SUPFAM" id="SSF52540">
    <property type="entry name" value="P-loop containing nucleoside triphosphate hydrolases"/>
    <property type="match status" value="1"/>
</dbReference>
<dbReference type="KEGG" id="ssua:FPZ54_03220"/>
<name>A0A518RCD9_9SPHN</name>
<gene>
    <name evidence="1" type="ORF">FPZ54_03220</name>
</gene>
<reference evidence="1 2" key="1">
    <citation type="submission" date="2019-07" db="EMBL/GenBank/DDBJ databases">
        <title>Sphingomonas alkalisoli sp. nov., isolated from rhizosphere soil of Suaedae salsa.</title>
        <authorList>
            <person name="Zhang H."/>
            <person name="Xu L."/>
            <person name="Zhang J.-X."/>
            <person name="Sun J.-Q."/>
        </authorList>
    </citation>
    <scope>NUCLEOTIDE SEQUENCE [LARGE SCALE GENOMIC DNA]</scope>
    <source>
        <strain evidence="1 2">XS-10</strain>
    </source>
</reference>
<dbReference type="RefSeq" id="WP_145844928.1">
    <property type="nucleotide sequence ID" value="NZ_CP042239.1"/>
</dbReference>
<dbReference type="AlphaFoldDB" id="A0A518RCD9"/>
<protein>
    <recommendedName>
        <fullName evidence="3">Sulfotransferase domain-containing protein</fullName>
    </recommendedName>
</protein>
<accession>A0A518RCD9</accession>
<dbReference type="EMBL" id="CP042239">
    <property type="protein sequence ID" value="QDX25130.1"/>
    <property type="molecule type" value="Genomic_DNA"/>
</dbReference>
<proteinExistence type="predicted"/>
<keyword evidence="2" id="KW-1185">Reference proteome</keyword>
<evidence type="ECO:0000313" key="1">
    <source>
        <dbReference type="EMBL" id="QDX25130.1"/>
    </source>
</evidence>
<organism evidence="1 2">
    <name type="scientific">Sphingomonas suaedae</name>
    <dbReference type="NCBI Taxonomy" id="2599297"/>
    <lineage>
        <taxon>Bacteria</taxon>
        <taxon>Pseudomonadati</taxon>
        <taxon>Pseudomonadota</taxon>
        <taxon>Alphaproteobacteria</taxon>
        <taxon>Sphingomonadales</taxon>
        <taxon>Sphingomonadaceae</taxon>
        <taxon>Sphingomonas</taxon>
    </lineage>
</organism>
<evidence type="ECO:0008006" key="3">
    <source>
        <dbReference type="Google" id="ProtNLM"/>
    </source>
</evidence>
<dbReference type="OrthoDB" id="8451316at2"/>
<evidence type="ECO:0000313" key="2">
    <source>
        <dbReference type="Proteomes" id="UP000318055"/>
    </source>
</evidence>
<dbReference type="InterPro" id="IPR027417">
    <property type="entry name" value="P-loop_NTPase"/>
</dbReference>
<sequence length="216" mass="24964">MRLLVHGMQSSGATAFTLMLAQRPDCLALVDVPNNFAAPRVATSRDFVAKVVVTTAYPLSVHVERFRPDRVVLFLRDPRDIYMSLRTKHYRNHSGLIAEKFAILDALFASRDRFDAVIEYEDFVTRHESVHVAMRRLGWPVDARYYAFERRHKELLAALWEHEPALMDAMDFAFGAVRDAHVSERHQNKPRDPDVEAVLTKWCPRLLSHYCTRQTA</sequence>